<dbReference type="GO" id="GO:0031122">
    <property type="term" value="P:cytoplasmic microtubule organization"/>
    <property type="evidence" value="ECO:0007669"/>
    <property type="project" value="TreeGrafter"/>
</dbReference>
<feature type="coiled-coil region" evidence="1">
    <location>
        <begin position="1"/>
        <end position="143"/>
    </location>
</feature>
<name>A0A238BP58_9BILA</name>
<sequence>MDENKNEVELLRIENKDLMEKLDTLKKKRKDDYSRFTGNERNIVELEALRELKIKLVESNSRLQRQLQEREKKLVELSKMDQEKLVRLSELEEKLEMMTVEKEMAEEQAELLQADIEIEKQRVQEQEIELNLLRNEIKQKGDIIAEDDGIQLKLLEYQNMKLREAVVRMRDVIGQLAEDKQELVQGNEALKNDSATLVKICENLKNGLQKAERTIVILKEGLININERIEAIADSEKMIEILTEKNMDLEVKLRTLEETVEDYEAIRSMDEEILETQREAEKELREEFDLAKSQIGKLLVQIKVYGEQVDEYEKIVMKFRRKIIELNEEIQGRQDEIIILNKQLKRGEVSNTISAQSTQLTVANRTFAEMVDREVFALELKYEIELSNHLKAFLPDSFSKPGGDSDAILLTICSSRLSAKTAMLTKLLNLKYQFPPGGMHREHVTKSHKAEQWAHCAKFLFLLSSFGCAIRQFESVVRRCTTERLLRLAHLQSDIANEEKMIDQYIDLLKNDKFDENTSTDGINKGINYLEDVLSVHFSREWYDARQLFLDVCVQFLQGLFWVKISVQRIIFTLSHATESNINEYMKSVLIWIEKCEQLCIRLRNRISSGENFIFTQDLEIQLTNWNMSFKNVASVFNNICSITNIQLSTTTEAESLEENYIQEALLYSIEKVYGSLNGVEATEVINAHMRAVQNVFTDLIDKFDSKELLIDLMDKTLSSPLVERANTRRQDALETEKLRWNLEKKENEIMELKINLRAKLDDISNYKLRLEMAENKIKLMEKTDETEMQRLHAQNDDLRDRLRKAKIEYEDTLGILQHEIDVCQKENCELRNHARTVSKKVLQLQTVNMAMNHPKPQALLFPITPTDSSLPTPEQFNEVVYLEDELKETKLALERASQHIRQLKASKKMQMLNMMDSVMIPSDISGPLTLLSVQSSKKHELDELCKKAENILMDSRFYQIPYVADILQPKSEQNLVKRKHLGNIAHINQRIADLKIDIYRFWNRHREGEFPSFFQNIGNVTSGNYKKEERNAEIHQLKGMHSVVYKNAFESLFGNLNANQERIESMKIAVSI</sequence>
<gene>
    <name evidence="3" type="ORF">X798_06356</name>
</gene>
<dbReference type="GO" id="GO:0005815">
    <property type="term" value="C:microtubule organizing center"/>
    <property type="evidence" value="ECO:0007669"/>
    <property type="project" value="TreeGrafter"/>
</dbReference>
<dbReference type="GO" id="GO:0051959">
    <property type="term" value="F:dynein light intermediate chain binding"/>
    <property type="evidence" value="ECO:0007669"/>
    <property type="project" value="TreeGrafter"/>
</dbReference>
<dbReference type="OrthoDB" id="2130750at2759"/>
<evidence type="ECO:0000256" key="1">
    <source>
        <dbReference type="SAM" id="Coils"/>
    </source>
</evidence>
<dbReference type="PANTHER" id="PTHR18947">
    <property type="entry name" value="HOOK PROTEINS"/>
    <property type="match status" value="1"/>
</dbReference>
<keyword evidence="1" id="KW-0175">Coiled coil</keyword>
<dbReference type="GO" id="GO:0008017">
    <property type="term" value="F:microtubule binding"/>
    <property type="evidence" value="ECO:0007669"/>
    <property type="project" value="TreeGrafter"/>
</dbReference>
<dbReference type="EMBL" id="KZ270077">
    <property type="protein sequence ID" value="OZC06656.1"/>
    <property type="molecule type" value="Genomic_DNA"/>
</dbReference>
<evidence type="ECO:0000313" key="3">
    <source>
        <dbReference type="EMBL" id="OZC06656.1"/>
    </source>
</evidence>
<dbReference type="AlphaFoldDB" id="A0A238BP58"/>
<feature type="domain" description="Dynein associated protein" evidence="2">
    <location>
        <begin position="362"/>
        <end position="600"/>
    </location>
</feature>
<feature type="coiled-coil region" evidence="1">
    <location>
        <begin position="736"/>
        <end position="809"/>
    </location>
</feature>
<protein>
    <recommendedName>
        <fullName evidence="2">Dynein associated protein domain-containing protein</fullName>
    </recommendedName>
</protein>
<dbReference type="PANTHER" id="PTHR18947:SF28">
    <property type="entry name" value="GIRDIN, ISOFORM A"/>
    <property type="match status" value="1"/>
</dbReference>
<dbReference type="Proteomes" id="UP000242913">
    <property type="component" value="Unassembled WGS sequence"/>
</dbReference>
<dbReference type="GO" id="GO:0030705">
    <property type="term" value="P:cytoskeleton-dependent intracellular transport"/>
    <property type="evidence" value="ECO:0007669"/>
    <property type="project" value="TreeGrafter"/>
</dbReference>
<keyword evidence="4" id="KW-1185">Reference proteome</keyword>
<organism evidence="3 4">
    <name type="scientific">Onchocerca flexuosa</name>
    <dbReference type="NCBI Taxonomy" id="387005"/>
    <lineage>
        <taxon>Eukaryota</taxon>
        <taxon>Metazoa</taxon>
        <taxon>Ecdysozoa</taxon>
        <taxon>Nematoda</taxon>
        <taxon>Chromadorea</taxon>
        <taxon>Rhabditida</taxon>
        <taxon>Spirurina</taxon>
        <taxon>Spiruromorpha</taxon>
        <taxon>Filarioidea</taxon>
        <taxon>Onchocercidae</taxon>
        <taxon>Onchocerca</taxon>
    </lineage>
</organism>
<dbReference type="InterPro" id="IPR022157">
    <property type="entry name" value="Dynactin"/>
</dbReference>
<evidence type="ECO:0000259" key="2">
    <source>
        <dbReference type="Pfam" id="PF12455"/>
    </source>
</evidence>
<evidence type="ECO:0000313" key="4">
    <source>
        <dbReference type="Proteomes" id="UP000242913"/>
    </source>
</evidence>
<dbReference type="GO" id="GO:0005737">
    <property type="term" value="C:cytoplasm"/>
    <property type="evidence" value="ECO:0007669"/>
    <property type="project" value="TreeGrafter"/>
</dbReference>
<proteinExistence type="predicted"/>
<feature type="coiled-coil region" evidence="1">
    <location>
        <begin position="201"/>
        <end position="343"/>
    </location>
</feature>
<accession>A0A238BP58</accession>
<dbReference type="Pfam" id="PF12455">
    <property type="entry name" value="Dynactin"/>
    <property type="match status" value="1"/>
</dbReference>
<reference evidence="3 4" key="1">
    <citation type="submission" date="2015-12" db="EMBL/GenBank/DDBJ databases">
        <title>Draft genome of the nematode, Onchocerca flexuosa.</title>
        <authorList>
            <person name="Mitreva M."/>
        </authorList>
    </citation>
    <scope>NUCLEOTIDE SEQUENCE [LARGE SCALE GENOMIC DNA]</scope>
    <source>
        <strain evidence="3">Red Deer</strain>
    </source>
</reference>